<organism evidence="1 2">
    <name type="scientific">Magnetospirillum aberrantis SpK</name>
    <dbReference type="NCBI Taxonomy" id="908842"/>
    <lineage>
        <taxon>Bacteria</taxon>
        <taxon>Pseudomonadati</taxon>
        <taxon>Pseudomonadota</taxon>
        <taxon>Alphaproteobacteria</taxon>
        <taxon>Rhodospirillales</taxon>
        <taxon>Rhodospirillaceae</taxon>
        <taxon>Magnetospirillum</taxon>
    </lineage>
</organism>
<evidence type="ECO:0008006" key="3">
    <source>
        <dbReference type="Google" id="ProtNLM"/>
    </source>
</evidence>
<name>A0A7C9UTW4_9PROT</name>
<sequence length="147" mass="15529">MTTLSPVLSAQLLLNADAIVDLLGQTATTEECEAVAAALRDLPDDAVPAFLSETARVCLAAEPRVQELLDTLAERQEVRGGDPEMLSQAGQLWAAIRDNPGPTILVALLLRMLASNTLKLGGFQYDGGSVFSQLAEIIKAIRGGNAK</sequence>
<gene>
    <name evidence="1" type="ORF">G4223_09610</name>
</gene>
<keyword evidence="2" id="KW-1185">Reference proteome</keyword>
<dbReference type="RefSeq" id="WP_163678474.1">
    <property type="nucleotide sequence ID" value="NZ_JAAIYP010000036.1"/>
</dbReference>
<dbReference type="AlphaFoldDB" id="A0A7C9UTW4"/>
<proteinExistence type="predicted"/>
<dbReference type="EMBL" id="JAAIYP010000036">
    <property type="protein sequence ID" value="NFV80367.1"/>
    <property type="molecule type" value="Genomic_DNA"/>
</dbReference>
<evidence type="ECO:0000313" key="2">
    <source>
        <dbReference type="Proteomes" id="UP000480684"/>
    </source>
</evidence>
<protein>
    <recommendedName>
        <fullName evidence="3">DUF1641 domain-containing protein</fullName>
    </recommendedName>
</protein>
<reference evidence="1 2" key="1">
    <citation type="submission" date="2020-02" db="EMBL/GenBank/DDBJ databases">
        <authorList>
            <person name="Dziuba M."/>
            <person name="Kuznetsov B."/>
            <person name="Mardanov A."/>
            <person name="Ravin N."/>
            <person name="Grouzdev D."/>
        </authorList>
    </citation>
    <scope>NUCLEOTIDE SEQUENCE [LARGE SCALE GENOMIC DNA]</scope>
    <source>
        <strain evidence="1 2">SpK</strain>
    </source>
</reference>
<evidence type="ECO:0000313" key="1">
    <source>
        <dbReference type="EMBL" id="NFV80367.1"/>
    </source>
</evidence>
<dbReference type="Proteomes" id="UP000480684">
    <property type="component" value="Unassembled WGS sequence"/>
</dbReference>
<accession>A0A7C9UTW4</accession>
<comment type="caution">
    <text evidence="1">The sequence shown here is derived from an EMBL/GenBank/DDBJ whole genome shotgun (WGS) entry which is preliminary data.</text>
</comment>